<comment type="caution">
    <text evidence="2">The sequence shown here is derived from an EMBL/GenBank/DDBJ whole genome shotgun (WGS) entry which is preliminary data.</text>
</comment>
<gene>
    <name evidence="2" type="ORF">Kpho01_62230</name>
</gene>
<evidence type="ECO:0000259" key="1">
    <source>
        <dbReference type="Pfam" id="PF13304"/>
    </source>
</evidence>
<organism evidence="2 3">
    <name type="scientific">Kitasatospora phosalacinea</name>
    <dbReference type="NCBI Taxonomy" id="2065"/>
    <lineage>
        <taxon>Bacteria</taxon>
        <taxon>Bacillati</taxon>
        <taxon>Actinomycetota</taxon>
        <taxon>Actinomycetes</taxon>
        <taxon>Kitasatosporales</taxon>
        <taxon>Streptomycetaceae</taxon>
        <taxon>Kitasatospora</taxon>
    </lineage>
</organism>
<evidence type="ECO:0000313" key="2">
    <source>
        <dbReference type="EMBL" id="GLW58212.1"/>
    </source>
</evidence>
<dbReference type="PANTHER" id="PTHR43581:SF2">
    <property type="entry name" value="EXCINUCLEASE ATPASE SUBUNIT"/>
    <property type="match status" value="1"/>
</dbReference>
<dbReference type="SUPFAM" id="SSF52540">
    <property type="entry name" value="P-loop containing nucleoside triphosphate hydrolases"/>
    <property type="match status" value="1"/>
</dbReference>
<protein>
    <recommendedName>
        <fullName evidence="1">ATPase AAA-type core domain-containing protein</fullName>
    </recommendedName>
</protein>
<dbReference type="GO" id="GO:0005524">
    <property type="term" value="F:ATP binding"/>
    <property type="evidence" value="ECO:0007669"/>
    <property type="project" value="InterPro"/>
</dbReference>
<feature type="domain" description="ATPase AAA-type core" evidence="1">
    <location>
        <begin position="341"/>
        <end position="419"/>
    </location>
</feature>
<dbReference type="PANTHER" id="PTHR43581">
    <property type="entry name" value="ATP/GTP PHOSPHATASE"/>
    <property type="match status" value="1"/>
</dbReference>
<dbReference type="GO" id="GO:0016887">
    <property type="term" value="F:ATP hydrolysis activity"/>
    <property type="evidence" value="ECO:0007669"/>
    <property type="project" value="InterPro"/>
</dbReference>
<accession>A0A9W6USJ8</accession>
<dbReference type="Gene3D" id="3.40.50.300">
    <property type="entry name" value="P-loop containing nucleotide triphosphate hydrolases"/>
    <property type="match status" value="1"/>
</dbReference>
<dbReference type="InterPro" id="IPR003959">
    <property type="entry name" value="ATPase_AAA_core"/>
</dbReference>
<dbReference type="InterPro" id="IPR051396">
    <property type="entry name" value="Bact_Antivir_Def_Nuclease"/>
</dbReference>
<proteinExistence type="predicted"/>
<sequence length="519" mass="57684">MQFMVVDRGQALDLSHLPLAALVRDAWNDEGFVTMFHLVVVDTAERVHQIGTVKIGRYGQADRRNTRTDVPERFDALPDEYFSLGQDDTYYRQLADLGDMIRIQVLTGLRDMAFDRAIFEHARDESVTIYSLLRFVRASTVEEQFARIARGGARVLAFEVDYRLVPANGDESNELHMTFRATPGSLPPTNVHVITGSNGAGKSVLLSRMARAAGNPPGGQETIGRFTEHGRAPQRQSFTNLVSVSFSAFDTLPEAVSTPAFPVDYVGLRATVSDGATVRRTRSLKTPEQLLKLFAKSVEACLTGERSERWTKAVRTLMYANSGLLEEGWLDRFRATSNAAKRKSEARRVFRNLSSGHKVALLTVTRLVELVGERTLVIIDEPESHLHPPLLSALVRAISDLLTDLNALAIIATHSPVVLQEVPARCVYKLRRFGDQLFANRPALETFGENVGILTQEVFGLEVTNTGFHQDIKDLVAAGFSFDQIMTEFGGQLGGEAQIIARSLVATREFDEWHGEERR</sequence>
<evidence type="ECO:0000313" key="3">
    <source>
        <dbReference type="Proteomes" id="UP001165143"/>
    </source>
</evidence>
<dbReference type="AlphaFoldDB" id="A0A9W6USJ8"/>
<name>A0A9W6USJ8_9ACTN</name>
<dbReference type="EMBL" id="BSRX01000048">
    <property type="protein sequence ID" value="GLW58212.1"/>
    <property type="molecule type" value="Genomic_DNA"/>
</dbReference>
<dbReference type="OrthoDB" id="9816534at2"/>
<reference evidence="2" key="1">
    <citation type="submission" date="2023-02" db="EMBL/GenBank/DDBJ databases">
        <title>Kitasatospora phosalacinea NBRC 14362.</title>
        <authorList>
            <person name="Ichikawa N."/>
            <person name="Sato H."/>
            <person name="Tonouchi N."/>
        </authorList>
    </citation>
    <scope>NUCLEOTIDE SEQUENCE</scope>
    <source>
        <strain evidence="2">NBRC 14362</strain>
    </source>
</reference>
<dbReference type="Pfam" id="PF13304">
    <property type="entry name" value="AAA_21"/>
    <property type="match status" value="1"/>
</dbReference>
<dbReference type="Proteomes" id="UP001165143">
    <property type="component" value="Unassembled WGS sequence"/>
</dbReference>
<dbReference type="InterPro" id="IPR027417">
    <property type="entry name" value="P-loop_NTPase"/>
</dbReference>